<organism evidence="2 3">
    <name type="scientific">Trifolium medium</name>
    <dbReference type="NCBI Taxonomy" id="97028"/>
    <lineage>
        <taxon>Eukaryota</taxon>
        <taxon>Viridiplantae</taxon>
        <taxon>Streptophyta</taxon>
        <taxon>Embryophyta</taxon>
        <taxon>Tracheophyta</taxon>
        <taxon>Spermatophyta</taxon>
        <taxon>Magnoliopsida</taxon>
        <taxon>eudicotyledons</taxon>
        <taxon>Gunneridae</taxon>
        <taxon>Pentapetalae</taxon>
        <taxon>rosids</taxon>
        <taxon>fabids</taxon>
        <taxon>Fabales</taxon>
        <taxon>Fabaceae</taxon>
        <taxon>Papilionoideae</taxon>
        <taxon>50 kb inversion clade</taxon>
        <taxon>NPAAA clade</taxon>
        <taxon>Hologalegina</taxon>
        <taxon>IRL clade</taxon>
        <taxon>Trifolieae</taxon>
        <taxon>Trifolium</taxon>
    </lineage>
</organism>
<feature type="compositionally biased region" description="Polar residues" evidence="1">
    <location>
        <begin position="12"/>
        <end position="41"/>
    </location>
</feature>
<evidence type="ECO:0000313" key="3">
    <source>
        <dbReference type="Proteomes" id="UP000265520"/>
    </source>
</evidence>
<dbReference type="AlphaFoldDB" id="A0A392Q1C7"/>
<protein>
    <submittedName>
        <fullName evidence="2">Uncharacterized protein</fullName>
    </submittedName>
</protein>
<proteinExistence type="predicted"/>
<dbReference type="EMBL" id="LXQA010107041">
    <property type="protein sequence ID" value="MCI17787.1"/>
    <property type="molecule type" value="Genomic_DNA"/>
</dbReference>
<name>A0A392Q1C7_9FABA</name>
<accession>A0A392Q1C7</accession>
<comment type="caution">
    <text evidence="2">The sequence shown here is derived from an EMBL/GenBank/DDBJ whole genome shotgun (WGS) entry which is preliminary data.</text>
</comment>
<evidence type="ECO:0000256" key="1">
    <source>
        <dbReference type="SAM" id="MobiDB-lite"/>
    </source>
</evidence>
<reference evidence="2 3" key="1">
    <citation type="journal article" date="2018" name="Front. Plant Sci.">
        <title>Red Clover (Trifolium pratense) and Zigzag Clover (T. medium) - A Picture of Genomic Similarities and Differences.</title>
        <authorList>
            <person name="Dluhosova J."/>
            <person name="Istvanek J."/>
            <person name="Nedelnik J."/>
            <person name="Repkova J."/>
        </authorList>
    </citation>
    <scope>NUCLEOTIDE SEQUENCE [LARGE SCALE GENOMIC DNA]</scope>
    <source>
        <strain evidence="3">cv. 10/8</strain>
        <tissue evidence="2">Leaf</tissue>
    </source>
</reference>
<keyword evidence="3" id="KW-1185">Reference proteome</keyword>
<sequence length="56" mass="5741">MASSTALYIAQASANAGSSPPSTSQVAAARSSPSESRQITPSPHRPSLARMIDVRS</sequence>
<dbReference type="Proteomes" id="UP000265520">
    <property type="component" value="Unassembled WGS sequence"/>
</dbReference>
<feature type="region of interest" description="Disordered" evidence="1">
    <location>
        <begin position="12"/>
        <end position="56"/>
    </location>
</feature>
<evidence type="ECO:0000313" key="2">
    <source>
        <dbReference type="EMBL" id="MCI17787.1"/>
    </source>
</evidence>